<dbReference type="PANTHER" id="PTHR33248">
    <property type="entry name" value="ZINC ION-BINDING PROTEIN"/>
    <property type="match status" value="1"/>
</dbReference>
<evidence type="ECO:0000256" key="1">
    <source>
        <dbReference type="SAM" id="MobiDB-lite"/>
    </source>
</evidence>
<feature type="compositionally biased region" description="Low complexity" evidence="1">
    <location>
        <begin position="1"/>
        <end position="12"/>
    </location>
</feature>
<evidence type="ECO:0000313" key="2">
    <source>
        <dbReference type="EMBL" id="KAK9288699.1"/>
    </source>
</evidence>
<sequence>MASSSSSSASQSTHREASNCSDNLRPNCHCGVRAPKITSETNLNPGRRFYGCANYKPSSGKGVAKQWPSRGQAVAKPCQAMAKKWPSLDKFSETP</sequence>
<keyword evidence="3" id="KW-1185">Reference proteome</keyword>
<protein>
    <recommendedName>
        <fullName evidence="4">Zinc finger GRF-type domain-containing protein</fullName>
    </recommendedName>
</protein>
<feature type="region of interest" description="Disordered" evidence="1">
    <location>
        <begin position="1"/>
        <end position="25"/>
    </location>
</feature>
<proteinExistence type="predicted"/>
<accession>A0AAP0X135</accession>
<reference evidence="2 3" key="1">
    <citation type="journal article" date="2024" name="Plant J.">
        <title>Genome sequences and population genomics reveal climatic adaptation and genomic divergence between two closely related sweetgum species.</title>
        <authorList>
            <person name="Xu W.Q."/>
            <person name="Ren C.Q."/>
            <person name="Zhang X.Y."/>
            <person name="Comes H.P."/>
            <person name="Liu X.H."/>
            <person name="Li Y.G."/>
            <person name="Kettle C.J."/>
            <person name="Jalonen R."/>
            <person name="Gaisberger H."/>
            <person name="Ma Y.Z."/>
            <person name="Qiu Y.X."/>
        </authorList>
    </citation>
    <scope>NUCLEOTIDE SEQUENCE [LARGE SCALE GENOMIC DNA]</scope>
    <source>
        <strain evidence="2">Hangzhou</strain>
    </source>
</reference>
<gene>
    <name evidence="2" type="ORF">L1049_017162</name>
</gene>
<dbReference type="EMBL" id="JBBPBK010000003">
    <property type="protein sequence ID" value="KAK9288699.1"/>
    <property type="molecule type" value="Genomic_DNA"/>
</dbReference>
<dbReference type="Proteomes" id="UP001415857">
    <property type="component" value="Unassembled WGS sequence"/>
</dbReference>
<comment type="caution">
    <text evidence="2">The sequence shown here is derived from an EMBL/GenBank/DDBJ whole genome shotgun (WGS) entry which is preliminary data.</text>
</comment>
<evidence type="ECO:0008006" key="4">
    <source>
        <dbReference type="Google" id="ProtNLM"/>
    </source>
</evidence>
<evidence type="ECO:0000313" key="3">
    <source>
        <dbReference type="Proteomes" id="UP001415857"/>
    </source>
</evidence>
<organism evidence="2 3">
    <name type="scientific">Liquidambar formosana</name>
    <name type="common">Formosan gum</name>
    <dbReference type="NCBI Taxonomy" id="63359"/>
    <lineage>
        <taxon>Eukaryota</taxon>
        <taxon>Viridiplantae</taxon>
        <taxon>Streptophyta</taxon>
        <taxon>Embryophyta</taxon>
        <taxon>Tracheophyta</taxon>
        <taxon>Spermatophyta</taxon>
        <taxon>Magnoliopsida</taxon>
        <taxon>eudicotyledons</taxon>
        <taxon>Gunneridae</taxon>
        <taxon>Pentapetalae</taxon>
        <taxon>Saxifragales</taxon>
        <taxon>Altingiaceae</taxon>
        <taxon>Liquidambar</taxon>
    </lineage>
</organism>
<dbReference type="AlphaFoldDB" id="A0AAP0X135"/>
<name>A0AAP0X135_LIQFO</name>